<dbReference type="InterPro" id="IPR023997">
    <property type="entry name" value="TonB-dep_OMP_SusC/RagA_CS"/>
</dbReference>
<dbReference type="RefSeq" id="WP_246101655.1">
    <property type="nucleotide sequence ID" value="NZ_CBCSJO010000001.1"/>
</dbReference>
<evidence type="ECO:0000313" key="16">
    <source>
        <dbReference type="EMBL" id="SMO93788.1"/>
    </source>
</evidence>
<accession>A0A521FC73</accession>
<reference evidence="16 17" key="1">
    <citation type="submission" date="2017-05" db="EMBL/GenBank/DDBJ databases">
        <authorList>
            <person name="Varghese N."/>
            <person name="Submissions S."/>
        </authorList>
    </citation>
    <scope>NUCLEOTIDE SEQUENCE [LARGE SCALE GENOMIC DNA]</scope>
    <source>
        <strain evidence="16 17">DSM 19036</strain>
    </source>
</reference>
<proteinExistence type="inferred from homology"/>
<evidence type="ECO:0000256" key="10">
    <source>
        <dbReference type="PROSITE-ProRule" id="PRU01360"/>
    </source>
</evidence>
<dbReference type="Pfam" id="PF07715">
    <property type="entry name" value="Plug"/>
    <property type="match status" value="1"/>
</dbReference>
<dbReference type="NCBIfam" id="TIGR04056">
    <property type="entry name" value="OMP_RagA_SusC"/>
    <property type="match status" value="1"/>
</dbReference>
<keyword evidence="5 10" id="KW-0812">Transmembrane</keyword>
<dbReference type="InterPro" id="IPR000531">
    <property type="entry name" value="Beta-barrel_TonB"/>
</dbReference>
<dbReference type="SUPFAM" id="SSF56935">
    <property type="entry name" value="Porins"/>
    <property type="match status" value="1"/>
</dbReference>
<dbReference type="GO" id="GO:0009279">
    <property type="term" value="C:cell outer membrane"/>
    <property type="evidence" value="ECO:0007669"/>
    <property type="project" value="UniProtKB-SubCell"/>
</dbReference>
<evidence type="ECO:0000259" key="14">
    <source>
        <dbReference type="Pfam" id="PF07660"/>
    </source>
</evidence>
<keyword evidence="4" id="KW-0406">Ion transport</keyword>
<feature type="transmembrane region" description="Helical" evidence="12">
    <location>
        <begin position="21"/>
        <end position="39"/>
    </location>
</feature>
<evidence type="ECO:0000313" key="17">
    <source>
        <dbReference type="Proteomes" id="UP000320300"/>
    </source>
</evidence>
<feature type="domain" description="TonB-dependent receptor-like beta-barrel" evidence="13">
    <location>
        <begin position="551"/>
        <end position="1009"/>
    </location>
</feature>
<dbReference type="Gene3D" id="2.170.130.10">
    <property type="entry name" value="TonB-dependent receptor, plug domain"/>
    <property type="match status" value="1"/>
</dbReference>
<keyword evidence="4" id="KW-0410">Iron transport</keyword>
<dbReference type="NCBIfam" id="TIGR04057">
    <property type="entry name" value="SusC_RagA_signa"/>
    <property type="match status" value="1"/>
</dbReference>
<organism evidence="16 17">
    <name type="scientific">Pedobacter westerhofensis</name>
    <dbReference type="NCBI Taxonomy" id="425512"/>
    <lineage>
        <taxon>Bacteria</taxon>
        <taxon>Pseudomonadati</taxon>
        <taxon>Bacteroidota</taxon>
        <taxon>Sphingobacteriia</taxon>
        <taxon>Sphingobacteriales</taxon>
        <taxon>Sphingobacteriaceae</taxon>
        <taxon>Pedobacter</taxon>
    </lineage>
</organism>
<evidence type="ECO:0000259" key="13">
    <source>
        <dbReference type="Pfam" id="PF00593"/>
    </source>
</evidence>
<name>A0A521FC73_9SPHI</name>
<dbReference type="InterPro" id="IPR037066">
    <property type="entry name" value="Plug_dom_sf"/>
</dbReference>
<evidence type="ECO:0000256" key="9">
    <source>
        <dbReference type="ARBA" id="ARBA00023237"/>
    </source>
</evidence>
<dbReference type="InterPro" id="IPR023996">
    <property type="entry name" value="TonB-dep_OMP_SusC/RagA"/>
</dbReference>
<keyword evidence="6" id="KW-0408">Iron</keyword>
<keyword evidence="17" id="KW-1185">Reference proteome</keyword>
<feature type="domain" description="TonB-dependent receptor plug" evidence="15">
    <location>
        <begin position="220"/>
        <end position="337"/>
    </location>
</feature>
<dbReference type="FunFam" id="2.170.130.10:FF:000008">
    <property type="entry name" value="SusC/RagA family TonB-linked outer membrane protein"/>
    <property type="match status" value="1"/>
</dbReference>
<evidence type="ECO:0000256" key="12">
    <source>
        <dbReference type="SAM" id="Phobius"/>
    </source>
</evidence>
<keyword evidence="2 10" id="KW-0813">Transport</keyword>
<dbReference type="GO" id="GO:0006826">
    <property type="term" value="P:iron ion transport"/>
    <property type="evidence" value="ECO:0007669"/>
    <property type="project" value="UniProtKB-KW"/>
</dbReference>
<keyword evidence="7 11" id="KW-0798">TonB box</keyword>
<dbReference type="PROSITE" id="PS52016">
    <property type="entry name" value="TONB_DEPENDENT_REC_3"/>
    <property type="match status" value="1"/>
</dbReference>
<dbReference type="EMBL" id="FXTN01000011">
    <property type="protein sequence ID" value="SMO93788.1"/>
    <property type="molecule type" value="Genomic_DNA"/>
</dbReference>
<protein>
    <submittedName>
        <fullName evidence="16">TonB-linked outer membrane protein, SusC/RagA family</fullName>
    </submittedName>
</protein>
<evidence type="ECO:0000256" key="1">
    <source>
        <dbReference type="ARBA" id="ARBA00004571"/>
    </source>
</evidence>
<dbReference type="InterPro" id="IPR011662">
    <property type="entry name" value="Secretin/TonB_short_N"/>
</dbReference>
<evidence type="ECO:0000256" key="6">
    <source>
        <dbReference type="ARBA" id="ARBA00023004"/>
    </source>
</evidence>
<dbReference type="Pfam" id="PF07660">
    <property type="entry name" value="STN"/>
    <property type="match status" value="1"/>
</dbReference>
<evidence type="ECO:0000256" key="4">
    <source>
        <dbReference type="ARBA" id="ARBA00022496"/>
    </source>
</evidence>
<keyword evidence="9 10" id="KW-0998">Cell outer membrane</keyword>
<gene>
    <name evidence="16" type="ORF">SAMN06265348_11194</name>
</gene>
<keyword evidence="8 10" id="KW-0472">Membrane</keyword>
<evidence type="ECO:0000256" key="5">
    <source>
        <dbReference type="ARBA" id="ARBA00022692"/>
    </source>
</evidence>
<keyword evidence="3 10" id="KW-1134">Transmembrane beta strand</keyword>
<sequence>MKITGKSGKDHYGLTLSKTFLLLRLTTIFTLTSLVQVSANVTAQVNRISIALKNASPDIVLRAIEKKSDYKFVYSNNLFPTAQKININVTDASLEEVLNTILAPHSFTFRVMEGNLVAISKTSASSAVTIQGTVTDEKNLPLPGVSIRVKGAKQVVSTNSNGEFQIVSAEDQPTLVFTYIGYKTKEVVYSGQPLAVKLAPDQSDLNEVVVVGYGTQKKGNVLGSVASFDAKNVEEKPIARVEQALIGQMAGVQVRQQSGMPGAGLSIQVRGTGSITAGNEPLYVLDGFPLDVASQSSSGGITNSPLDNLNPNDIESVQVLKDAAAGAIYGSRAANGVVIITTKRGVAGKAKISFNANTGVAEVSRKLDLLSADEWVAQATELANSAWVASGTGRTATQTNAERAAILGTPGIINTTYMTDPRWAIAGHPGLDYVDWQDEVYRAAVYQNYEMSASGGSENVHYFISGNYLNQNGTLINSNFKNYGIRANIEANATKKLKFGINLAPSYSINNAPPAEGKDNQLMKLAQMVPIVESSTGINSGAYGTSTYTWASPKLISPYAYLETAINTVKTSRLLTSVYADYQILKGLSVKSTVNYDNVDRNTKQYTSDQATVGAAAALATNPGLYSTGAYLVQKKQNFLNENTVNYTTTIANDHTISAVAGVSYNIVHTEGVSLATAGGFANDLVTTLNNAIANAAGVTTTGTSSETNNTLFSYYSRLQYAFKDKYLLSGTIRRDASSKFGSDNRWGTFPSVSAGWKVSEESFLKNIRQISDLKLRLSWGKSGNNNIGDYASIPTLTSTGYVFGGNTPTSATGQVVSGLANKGLKWETSSTYDAGLDLGLFGNRVNFTFDAYHKKNTDLLLNLPVLTASGFSTSLQNIGAVVNKGLEFSLNTVNVRTPDFQWSMNANIAFNKNTVTDLGPTHADIEIASAYSGSNAPYLLREGLPAFSYYVTKVTGILTAADIADAKVAKVSGQTVGDEKYYDANGDGKITAADRVIGGQPTPKYTWGWTNTFKYKDFDLGVQLYGQHGGSILSYLGRAVDVSGSTTANILGVYRDRWTTANPDADAARGKLGAAYTYPNVTSDWIYSTDFFRVQNITLGYNLKKLFKTPSIGSARIYISLENYFSHDKYTGGANPEAQNTNVSGNTSYAVAGDYGSMPLSKTASIGVNFGF</sequence>
<evidence type="ECO:0000256" key="3">
    <source>
        <dbReference type="ARBA" id="ARBA00022452"/>
    </source>
</evidence>
<evidence type="ECO:0000256" key="2">
    <source>
        <dbReference type="ARBA" id="ARBA00022448"/>
    </source>
</evidence>
<dbReference type="InterPro" id="IPR008969">
    <property type="entry name" value="CarboxyPept-like_regulatory"/>
</dbReference>
<dbReference type="Pfam" id="PF13715">
    <property type="entry name" value="CarbopepD_reg_2"/>
    <property type="match status" value="1"/>
</dbReference>
<dbReference type="SUPFAM" id="SSF49464">
    <property type="entry name" value="Carboxypeptidase regulatory domain-like"/>
    <property type="match status" value="1"/>
</dbReference>
<dbReference type="Gene3D" id="2.60.40.1120">
    <property type="entry name" value="Carboxypeptidase-like, regulatory domain"/>
    <property type="match status" value="1"/>
</dbReference>
<dbReference type="InterPro" id="IPR039426">
    <property type="entry name" value="TonB-dep_rcpt-like"/>
</dbReference>
<evidence type="ECO:0000259" key="15">
    <source>
        <dbReference type="Pfam" id="PF07715"/>
    </source>
</evidence>
<evidence type="ECO:0000256" key="8">
    <source>
        <dbReference type="ARBA" id="ARBA00023136"/>
    </source>
</evidence>
<comment type="subcellular location">
    <subcellularLocation>
        <location evidence="1 10">Cell outer membrane</location>
        <topology evidence="1 10">Multi-pass membrane protein</topology>
    </subcellularLocation>
</comment>
<keyword evidence="12" id="KW-1133">Transmembrane helix</keyword>
<evidence type="ECO:0000256" key="7">
    <source>
        <dbReference type="ARBA" id="ARBA00023077"/>
    </source>
</evidence>
<dbReference type="Pfam" id="PF00593">
    <property type="entry name" value="TonB_dep_Rec_b-barrel"/>
    <property type="match status" value="1"/>
</dbReference>
<dbReference type="InterPro" id="IPR036942">
    <property type="entry name" value="Beta-barrel_TonB_sf"/>
</dbReference>
<dbReference type="Gene3D" id="2.40.170.20">
    <property type="entry name" value="TonB-dependent receptor, beta-barrel domain"/>
    <property type="match status" value="1"/>
</dbReference>
<dbReference type="Proteomes" id="UP000320300">
    <property type="component" value="Unassembled WGS sequence"/>
</dbReference>
<dbReference type="AlphaFoldDB" id="A0A521FC73"/>
<feature type="domain" description="Secretin/TonB short N-terminal" evidence="14">
    <location>
        <begin position="70"/>
        <end position="120"/>
    </location>
</feature>
<comment type="similarity">
    <text evidence="10 11">Belongs to the TonB-dependent receptor family.</text>
</comment>
<evidence type="ECO:0000256" key="11">
    <source>
        <dbReference type="RuleBase" id="RU003357"/>
    </source>
</evidence>
<dbReference type="InterPro" id="IPR012910">
    <property type="entry name" value="Plug_dom"/>
</dbReference>